<evidence type="ECO:0008006" key="3">
    <source>
        <dbReference type="Google" id="ProtNLM"/>
    </source>
</evidence>
<dbReference type="RefSeq" id="WP_338278377.1">
    <property type="nucleotide sequence ID" value="NZ_BTTX01000003.1"/>
</dbReference>
<evidence type="ECO:0000313" key="2">
    <source>
        <dbReference type="Proteomes" id="UP001342631"/>
    </source>
</evidence>
<sequence>MAYTPLTFRSVAFSEETFLSEIAKASGAPEEALPADQARYLASYLKNPESGARTILIEAPYIDRHYLEEFTGYYASALHAPSSRAVRLHFFREEWGTSAKEALLDRLSREGPEQASSSLRDEYLGFIVVRPLPSAPIGRTVLRPYRNPDKPRCFEPANTQHDVHLLGLTLRVPGLPFQQQDQGVGACATTALWSALARVARADGARAVTPLAVTLAATRTLALGRAFPANKGLDRSQILEAIRHVGYAPEILNSYGDPTLFQLALKCYVRSGIPVILNLFNSDWQENHAVTVVGYREDLSDSATTEIRYNQKGLSFGLRSRGLARLFVHDDRFGPYARMTWVHPTDGDGETDDKAKELPHLSFDPYGNREAFKNFLDPVKVHEAYVPLYPKLRMSATDLTLLASQLLPMVRHLAGVERRESLLVDLRFVLNGRYLSEAYELGLSSARTADLVSTLLLPRYIGVIRFSTGSSHFLDVLCDTTDIPRTPPAWAPVLAFVPQDESQREALGTFASTNGSSAVVI</sequence>
<gene>
    <name evidence="1" type="ORF">ASNO1_37470</name>
</gene>
<dbReference type="Proteomes" id="UP001342631">
    <property type="component" value="Unassembled WGS sequence"/>
</dbReference>
<protein>
    <recommendedName>
        <fullName evidence="3">Peptidase C39-like domain-containing protein</fullName>
    </recommendedName>
</protein>
<accession>A0ABQ6QTZ9</accession>
<reference evidence="1 2" key="1">
    <citation type="journal article" date="2024" name="Arch. Microbiol.">
        <title>Corallococcus caeni sp. nov., a novel myxobacterium isolated from activated sludge.</title>
        <authorList>
            <person name="Tomita S."/>
            <person name="Nakai R."/>
            <person name="Kuroda K."/>
            <person name="Kurashita H."/>
            <person name="Hatamoto M."/>
            <person name="Yamaguchi T."/>
            <person name="Narihiro T."/>
        </authorList>
    </citation>
    <scope>NUCLEOTIDE SEQUENCE [LARGE SCALE GENOMIC DNA]</scope>
    <source>
        <strain evidence="1 2">NO1</strain>
    </source>
</reference>
<evidence type="ECO:0000313" key="1">
    <source>
        <dbReference type="EMBL" id="GMU07494.1"/>
    </source>
</evidence>
<dbReference type="EMBL" id="BTTX01000003">
    <property type="protein sequence ID" value="GMU07494.1"/>
    <property type="molecule type" value="Genomic_DNA"/>
</dbReference>
<keyword evidence="2" id="KW-1185">Reference proteome</keyword>
<name>A0ABQ6QTZ9_9BACT</name>
<comment type="caution">
    <text evidence="1">The sequence shown here is derived from an EMBL/GenBank/DDBJ whole genome shotgun (WGS) entry which is preliminary data.</text>
</comment>
<organism evidence="1 2">
    <name type="scientific">Corallococcus caeni</name>
    <dbReference type="NCBI Taxonomy" id="3082388"/>
    <lineage>
        <taxon>Bacteria</taxon>
        <taxon>Pseudomonadati</taxon>
        <taxon>Myxococcota</taxon>
        <taxon>Myxococcia</taxon>
        <taxon>Myxococcales</taxon>
        <taxon>Cystobacterineae</taxon>
        <taxon>Myxococcaceae</taxon>
        <taxon>Corallococcus</taxon>
    </lineage>
</organism>
<proteinExistence type="predicted"/>